<sequence length="49" mass="5794">MSFTPKEVFNSIKKTYLNFSITFKPDFRQKIASSWSESIDDSTARKDWN</sequence>
<dbReference type="Proteomes" id="UP001228636">
    <property type="component" value="Unassembled WGS sequence"/>
</dbReference>
<evidence type="ECO:0000256" key="1">
    <source>
        <dbReference type="ARBA" id="ARBA00007637"/>
    </source>
</evidence>
<evidence type="ECO:0000313" key="2">
    <source>
        <dbReference type="EMBL" id="MDN3618090.1"/>
    </source>
</evidence>
<reference evidence="2 3" key="1">
    <citation type="journal article" date="2014" name="Int. J. Syst. Evol. Microbiol.">
        <title>Complete genome sequence of Corynebacterium casei LMG S-19264T (=DSM 44701T), isolated from a smear-ripened cheese.</title>
        <authorList>
            <consortium name="US DOE Joint Genome Institute (JGI-PGF)"/>
            <person name="Walter F."/>
            <person name="Albersmeier A."/>
            <person name="Kalinowski J."/>
            <person name="Ruckert C."/>
        </authorList>
    </citation>
    <scope>NUCLEOTIDE SEQUENCE [LARGE SCALE GENOMIC DNA]</scope>
    <source>
        <strain evidence="2 3">CECT 8670</strain>
    </source>
</reference>
<dbReference type="InterPro" id="IPR051225">
    <property type="entry name" value="NAD(P)_epim/dehydratase"/>
</dbReference>
<comment type="caution">
    <text evidence="2">The sequence shown here is derived from an EMBL/GenBank/DDBJ whole genome shotgun (WGS) entry which is preliminary data.</text>
</comment>
<dbReference type="RefSeq" id="WP_165734338.1">
    <property type="nucleotide sequence ID" value="NZ_CP019336.1"/>
</dbReference>
<dbReference type="Gene3D" id="3.40.50.720">
    <property type="entry name" value="NAD(P)-binding Rossmann-like Domain"/>
    <property type="match status" value="1"/>
</dbReference>
<organism evidence="2 3">
    <name type="scientific">Polaribacter sejongensis</name>
    <dbReference type="NCBI Taxonomy" id="985043"/>
    <lineage>
        <taxon>Bacteria</taxon>
        <taxon>Pseudomonadati</taxon>
        <taxon>Bacteroidota</taxon>
        <taxon>Flavobacteriia</taxon>
        <taxon>Flavobacteriales</taxon>
        <taxon>Flavobacteriaceae</taxon>
    </lineage>
</organism>
<proteinExistence type="inferred from homology"/>
<dbReference type="EMBL" id="JAUFQH010000003">
    <property type="protein sequence ID" value="MDN3618090.1"/>
    <property type="molecule type" value="Genomic_DNA"/>
</dbReference>
<name>A0AAJ1QTQ5_9FLAO</name>
<dbReference type="PANTHER" id="PTHR42687:SF1">
    <property type="entry name" value="L-THREONINE 3-DEHYDROGENASE, MITOCHONDRIAL"/>
    <property type="match status" value="1"/>
</dbReference>
<protein>
    <submittedName>
        <fullName evidence="2">Uncharacterized protein</fullName>
    </submittedName>
</protein>
<dbReference type="GO" id="GO:0008743">
    <property type="term" value="F:L-threonine 3-dehydrogenase activity"/>
    <property type="evidence" value="ECO:0007669"/>
    <property type="project" value="TreeGrafter"/>
</dbReference>
<evidence type="ECO:0000313" key="3">
    <source>
        <dbReference type="Proteomes" id="UP001228636"/>
    </source>
</evidence>
<comment type="similarity">
    <text evidence="1">Belongs to the NAD(P)-dependent epimerase/dehydratase family.</text>
</comment>
<dbReference type="AlphaFoldDB" id="A0AAJ1QTQ5"/>
<gene>
    <name evidence="2" type="ORF">QWY81_01335</name>
</gene>
<dbReference type="PANTHER" id="PTHR42687">
    <property type="entry name" value="L-THREONINE 3-DEHYDROGENASE"/>
    <property type="match status" value="1"/>
</dbReference>
<dbReference type="GO" id="GO:0006567">
    <property type="term" value="P:L-threonine catabolic process"/>
    <property type="evidence" value="ECO:0007669"/>
    <property type="project" value="TreeGrafter"/>
</dbReference>
<accession>A0AAJ1QTQ5</accession>